<feature type="transmembrane region" description="Helical" evidence="7">
    <location>
        <begin position="103"/>
        <end position="128"/>
    </location>
</feature>
<keyword evidence="2" id="KW-1003">Cell membrane</keyword>
<dbReference type="PANTHER" id="PTHR43124">
    <property type="entry name" value="PURINE EFFLUX PUMP PBUE"/>
    <property type="match status" value="1"/>
</dbReference>
<dbReference type="Gene3D" id="1.20.1250.20">
    <property type="entry name" value="MFS general substrate transporter like domains"/>
    <property type="match status" value="1"/>
</dbReference>
<protein>
    <submittedName>
        <fullName evidence="9">MFS transporter</fullName>
    </submittedName>
</protein>
<feature type="transmembrane region" description="Helical" evidence="7">
    <location>
        <begin position="389"/>
        <end position="406"/>
    </location>
</feature>
<evidence type="ECO:0000256" key="5">
    <source>
        <dbReference type="ARBA" id="ARBA00023136"/>
    </source>
</evidence>
<reference evidence="9 10" key="1">
    <citation type="submission" date="2019-01" db="EMBL/GenBank/DDBJ databases">
        <title>Genome sequencing of strain FW10M-9.</title>
        <authorList>
            <person name="Heo J."/>
            <person name="Kim S.-J."/>
            <person name="Kim J.-S."/>
            <person name="Hong S.-B."/>
            <person name="Kwon S.-W."/>
        </authorList>
    </citation>
    <scope>NUCLEOTIDE SEQUENCE [LARGE SCALE GENOMIC DNA]</scope>
    <source>
        <strain evidence="9 10">FW10M-9</strain>
    </source>
</reference>
<evidence type="ECO:0000256" key="7">
    <source>
        <dbReference type="SAM" id="Phobius"/>
    </source>
</evidence>
<evidence type="ECO:0000256" key="4">
    <source>
        <dbReference type="ARBA" id="ARBA00022989"/>
    </source>
</evidence>
<feature type="transmembrane region" description="Helical" evidence="7">
    <location>
        <begin position="294"/>
        <end position="313"/>
    </location>
</feature>
<dbReference type="EMBL" id="CP035493">
    <property type="protein sequence ID" value="QAY70455.1"/>
    <property type="molecule type" value="Genomic_DNA"/>
</dbReference>
<feature type="transmembrane region" description="Helical" evidence="7">
    <location>
        <begin position="354"/>
        <end position="377"/>
    </location>
</feature>
<dbReference type="OrthoDB" id="9814237at2"/>
<comment type="subcellular location">
    <subcellularLocation>
        <location evidence="1">Cell membrane</location>
        <topology evidence="1">Multi-pass membrane protein</topology>
    </subcellularLocation>
</comment>
<organism evidence="9 10">
    <name type="scientific">Xylanimonas protaetiae</name>
    <dbReference type="NCBI Taxonomy" id="2509457"/>
    <lineage>
        <taxon>Bacteria</taxon>
        <taxon>Bacillati</taxon>
        <taxon>Actinomycetota</taxon>
        <taxon>Actinomycetes</taxon>
        <taxon>Micrococcales</taxon>
        <taxon>Promicromonosporaceae</taxon>
        <taxon>Xylanimonas</taxon>
    </lineage>
</organism>
<evidence type="ECO:0000256" key="1">
    <source>
        <dbReference type="ARBA" id="ARBA00004651"/>
    </source>
</evidence>
<evidence type="ECO:0000256" key="3">
    <source>
        <dbReference type="ARBA" id="ARBA00022692"/>
    </source>
</evidence>
<sequence>MTTDEGASAEATAAPPAPPDGPPTPTAADRRRATAALAALSLSTFCFLTIELLPGGLMTVIAPALGTSVGRIGLLVSGYAAVVVIASVPLAQAVRRLPRRQVLVATLALVVLANVASALATGFATLFAARLVAALGHSVFWAVVFPSATALFDQAERGRVVARVSFGTALGPIVGLPVALWVAQHVGWRVAFVVVAVLCASVAVAIWALLPARPPHAAEADRGTQPNRAAFAALLVVTFLVVAGAISTFTYTTAYLLEVTGLDRDVLSPVLVVVGLGGLAGMALAGRAVDDHPLAAQAGWLVVLGGGLVALAVGGTHAVVAVGAVAVLGIAFPAVNVTVQYLTMRFAPGGTDVASAASSATFNLGTAAGTFAAGLLVDRAGTGALPWPAAALVALAVAGTLVLARLQRRRPA</sequence>
<feature type="compositionally biased region" description="Pro residues" evidence="6">
    <location>
        <begin position="15"/>
        <end position="25"/>
    </location>
</feature>
<dbReference type="SUPFAM" id="SSF103473">
    <property type="entry name" value="MFS general substrate transporter"/>
    <property type="match status" value="1"/>
</dbReference>
<proteinExistence type="predicted"/>
<dbReference type="PROSITE" id="PS50850">
    <property type="entry name" value="MFS"/>
    <property type="match status" value="1"/>
</dbReference>
<feature type="transmembrane region" description="Helical" evidence="7">
    <location>
        <begin position="190"/>
        <end position="210"/>
    </location>
</feature>
<feature type="transmembrane region" description="Helical" evidence="7">
    <location>
        <begin position="231"/>
        <end position="254"/>
    </location>
</feature>
<evidence type="ECO:0000256" key="2">
    <source>
        <dbReference type="ARBA" id="ARBA00022475"/>
    </source>
</evidence>
<dbReference type="RefSeq" id="WP_129188231.1">
    <property type="nucleotide sequence ID" value="NZ_CP035493.1"/>
</dbReference>
<feature type="transmembrane region" description="Helical" evidence="7">
    <location>
        <begin position="37"/>
        <end position="66"/>
    </location>
</feature>
<dbReference type="AlphaFoldDB" id="A0A4P6F547"/>
<feature type="transmembrane region" description="Helical" evidence="7">
    <location>
        <begin position="266"/>
        <end position="285"/>
    </location>
</feature>
<feature type="domain" description="Major facilitator superfamily (MFS) profile" evidence="8">
    <location>
        <begin position="35"/>
        <end position="408"/>
    </location>
</feature>
<feature type="compositionally biased region" description="Low complexity" evidence="6">
    <location>
        <begin position="1"/>
        <end position="14"/>
    </location>
</feature>
<evidence type="ECO:0000259" key="8">
    <source>
        <dbReference type="PROSITE" id="PS50850"/>
    </source>
</evidence>
<feature type="region of interest" description="Disordered" evidence="6">
    <location>
        <begin position="1"/>
        <end position="29"/>
    </location>
</feature>
<dbReference type="Pfam" id="PF07690">
    <property type="entry name" value="MFS_1"/>
    <property type="match status" value="1"/>
</dbReference>
<keyword evidence="10" id="KW-1185">Reference proteome</keyword>
<dbReference type="PANTHER" id="PTHR43124:SF3">
    <property type="entry name" value="CHLORAMPHENICOL EFFLUX PUMP RV0191"/>
    <property type="match status" value="1"/>
</dbReference>
<dbReference type="InterPro" id="IPR020846">
    <property type="entry name" value="MFS_dom"/>
</dbReference>
<feature type="transmembrane region" description="Helical" evidence="7">
    <location>
        <begin position="164"/>
        <end position="184"/>
    </location>
</feature>
<evidence type="ECO:0000256" key="6">
    <source>
        <dbReference type="SAM" id="MobiDB-lite"/>
    </source>
</evidence>
<dbReference type="InterPro" id="IPR050189">
    <property type="entry name" value="MFS_Efflux_Transporters"/>
</dbReference>
<dbReference type="KEGG" id="xya:ET471_10800"/>
<name>A0A4P6F547_9MICO</name>
<feature type="transmembrane region" description="Helical" evidence="7">
    <location>
        <begin position="319"/>
        <end position="342"/>
    </location>
</feature>
<dbReference type="GO" id="GO:0022857">
    <property type="term" value="F:transmembrane transporter activity"/>
    <property type="evidence" value="ECO:0007669"/>
    <property type="project" value="InterPro"/>
</dbReference>
<dbReference type="CDD" id="cd17324">
    <property type="entry name" value="MFS_NepI_like"/>
    <property type="match status" value="1"/>
</dbReference>
<dbReference type="InterPro" id="IPR011701">
    <property type="entry name" value="MFS"/>
</dbReference>
<keyword evidence="5 7" id="KW-0472">Membrane</keyword>
<gene>
    <name evidence="9" type="ORF">ET471_10800</name>
</gene>
<keyword evidence="4 7" id="KW-1133">Transmembrane helix</keyword>
<feature type="transmembrane region" description="Helical" evidence="7">
    <location>
        <begin position="134"/>
        <end position="152"/>
    </location>
</feature>
<dbReference type="Proteomes" id="UP000292118">
    <property type="component" value="Chromosome"/>
</dbReference>
<evidence type="ECO:0000313" key="10">
    <source>
        <dbReference type="Proteomes" id="UP000292118"/>
    </source>
</evidence>
<feature type="transmembrane region" description="Helical" evidence="7">
    <location>
        <begin position="72"/>
        <end position="91"/>
    </location>
</feature>
<dbReference type="InterPro" id="IPR036259">
    <property type="entry name" value="MFS_trans_sf"/>
</dbReference>
<accession>A0A4P6F547</accession>
<evidence type="ECO:0000313" key="9">
    <source>
        <dbReference type="EMBL" id="QAY70455.1"/>
    </source>
</evidence>
<keyword evidence="3 7" id="KW-0812">Transmembrane</keyword>
<dbReference type="GO" id="GO:0005886">
    <property type="term" value="C:plasma membrane"/>
    <property type="evidence" value="ECO:0007669"/>
    <property type="project" value="UniProtKB-SubCell"/>
</dbReference>